<dbReference type="EC" id="7.1.2.2" evidence="9"/>
<organism evidence="11 12">
    <name type="scientific">Persephonella marina (strain DSM 14350 / EX-H1)</name>
    <dbReference type="NCBI Taxonomy" id="123214"/>
    <lineage>
        <taxon>Bacteria</taxon>
        <taxon>Pseudomonadati</taxon>
        <taxon>Aquificota</taxon>
        <taxon>Aquificia</taxon>
        <taxon>Aquificales</taxon>
        <taxon>Hydrogenothermaceae</taxon>
        <taxon>Persephonella</taxon>
    </lineage>
</organism>
<dbReference type="GO" id="GO:0042777">
    <property type="term" value="P:proton motive force-driven plasma membrane ATP synthesis"/>
    <property type="evidence" value="ECO:0007669"/>
    <property type="project" value="UniProtKB-UniRule"/>
</dbReference>
<dbReference type="Proteomes" id="UP000001366">
    <property type="component" value="Chromosome"/>
</dbReference>
<dbReference type="GO" id="GO:0046933">
    <property type="term" value="F:proton-transporting ATP synthase activity, rotational mechanism"/>
    <property type="evidence" value="ECO:0007669"/>
    <property type="project" value="UniProtKB-UniRule"/>
</dbReference>
<comment type="similarity">
    <text evidence="1 9">Belongs to the ATPase alpha/beta chains family.</text>
</comment>
<dbReference type="GO" id="GO:0005524">
    <property type="term" value="F:ATP binding"/>
    <property type="evidence" value="ECO:0007669"/>
    <property type="project" value="UniProtKB-UniRule"/>
</dbReference>
<evidence type="ECO:0000256" key="8">
    <source>
        <dbReference type="ARBA" id="ARBA00054855"/>
    </source>
</evidence>
<dbReference type="HOGENOM" id="CLU_008162_3_1_0"/>
<dbReference type="PROSITE" id="PS50206">
    <property type="entry name" value="RHODANESE_3"/>
    <property type="match status" value="1"/>
</dbReference>
<keyword evidence="3 9" id="KW-0547">Nucleotide-binding</keyword>
<dbReference type="KEGG" id="pmx:PERMA_0038"/>
<dbReference type="PANTHER" id="PTHR43607:SF1">
    <property type="entry name" value="H(+)-TRANSPORTING TWO-SECTOR ATPASE"/>
    <property type="match status" value="1"/>
</dbReference>
<dbReference type="InterPro" id="IPR003593">
    <property type="entry name" value="AAA+_ATPase"/>
</dbReference>
<proteinExistence type="inferred from homology"/>
<sequence length="576" mass="65602">MARISYISGSVVKAKLEGERPSLLEMVYVGKDKLIGEVISVSEDEAVVQVYENTEGISLGEDITFSGEMLSAVLSPGLLGKAFDGIQRPLNRLGRKIKKGERYFPVDRDKRWRFFPSVKEGEYIFYGQEIGYVEEGSFIHRILSTGEGRAVYVAGEGDYTVEDTVVKLENGTEIKMLREHPLRVPLRFKKRLKPDIPMITGQRIIDFLFPIAKGGTASIPGGFGTGKTVLQQTLAKWSDADLIVYIGCGERGNEMTEVLNEFPQLEDPYTGKKLIERTVLIANTSDMPVSAREASIYLGITIAEYFRDMGYHVALMADSTSRWAEAIRELSARINEIPAEEGFPADLASKIASVYERAGYVEAFSGKKGSITVIGAVSPPGGDFSEPVTRHTRRFTTVFWALDKELASSRFYPAINYMLSYSGYVDTVRRWWEERSPEWFDLREWMIKILQEDDKLQRIVKLLGSESLPEDKRLVVEIAYLIKEIFLQQNAFDPVDAHSSPEKQIKIAEILRLVHDLWIKAFEEKKIPVKILKDQPEIQEFLRSKYEVGNDRIEEYDRLMERIKERYHHLILSYGE</sequence>
<evidence type="ECO:0000313" key="11">
    <source>
        <dbReference type="EMBL" id="ACO03982.1"/>
    </source>
</evidence>
<reference evidence="11 12" key="1">
    <citation type="journal article" date="2009" name="J. Bacteriol.">
        <title>Complete and draft genome sequences of six members of the Aquificales.</title>
        <authorList>
            <person name="Reysenbach A.L."/>
            <person name="Hamamura N."/>
            <person name="Podar M."/>
            <person name="Griffiths E."/>
            <person name="Ferreira S."/>
            <person name="Hochstein R."/>
            <person name="Heidelberg J."/>
            <person name="Johnson J."/>
            <person name="Mead D."/>
            <person name="Pohorille A."/>
            <person name="Sarmiento M."/>
            <person name="Schweighofer K."/>
            <person name="Seshadri R."/>
            <person name="Voytek M.A."/>
        </authorList>
    </citation>
    <scope>NUCLEOTIDE SEQUENCE [LARGE SCALE GENOMIC DNA]</scope>
    <source>
        <strain evidence="12">DSM 14350 / EX-H1</strain>
    </source>
</reference>
<evidence type="ECO:0000256" key="7">
    <source>
        <dbReference type="ARBA" id="ARBA00023310"/>
    </source>
</evidence>
<dbReference type="CDD" id="cd01134">
    <property type="entry name" value="V_A-ATPase_A"/>
    <property type="match status" value="1"/>
</dbReference>
<evidence type="ECO:0000256" key="3">
    <source>
        <dbReference type="ARBA" id="ARBA00022741"/>
    </source>
</evidence>
<dbReference type="SUPFAM" id="SSF47917">
    <property type="entry name" value="C-terminal domain of alpha and beta subunits of F1 ATP synthase"/>
    <property type="match status" value="1"/>
</dbReference>
<dbReference type="SUPFAM" id="SSF52540">
    <property type="entry name" value="P-loop containing nucleoside triphosphate hydrolases"/>
    <property type="match status" value="1"/>
</dbReference>
<evidence type="ECO:0000256" key="9">
    <source>
        <dbReference type="HAMAP-Rule" id="MF_00309"/>
    </source>
</evidence>
<dbReference type="InterPro" id="IPR027417">
    <property type="entry name" value="P-loop_NTPase"/>
</dbReference>
<dbReference type="InterPro" id="IPR000194">
    <property type="entry name" value="ATPase_F1/V1/A1_a/bsu_nucl-bd"/>
</dbReference>
<dbReference type="InterPro" id="IPR020003">
    <property type="entry name" value="ATPase_a/bsu_AS"/>
</dbReference>
<dbReference type="Pfam" id="PF22919">
    <property type="entry name" value="ATP-synt_VA_C"/>
    <property type="match status" value="1"/>
</dbReference>
<comment type="catalytic activity">
    <reaction evidence="9">
        <text>ATP + H2O + 4 H(+)(in) = ADP + phosphate + 5 H(+)(out)</text>
        <dbReference type="Rhea" id="RHEA:57720"/>
        <dbReference type="ChEBI" id="CHEBI:15377"/>
        <dbReference type="ChEBI" id="CHEBI:15378"/>
        <dbReference type="ChEBI" id="CHEBI:30616"/>
        <dbReference type="ChEBI" id="CHEBI:43474"/>
        <dbReference type="ChEBI" id="CHEBI:456216"/>
        <dbReference type="EC" id="7.1.2.2"/>
    </reaction>
</comment>
<dbReference type="GO" id="GO:0046961">
    <property type="term" value="F:proton-transporting ATPase activity, rotational mechanism"/>
    <property type="evidence" value="ECO:0007669"/>
    <property type="project" value="InterPro"/>
</dbReference>
<dbReference type="CDD" id="cd18111">
    <property type="entry name" value="ATP-synt_V_A-type_alpha_C"/>
    <property type="match status" value="1"/>
</dbReference>
<keyword evidence="7 9" id="KW-0066">ATP synthesis</keyword>
<keyword evidence="11" id="KW-0378">Hydrolase</keyword>
<dbReference type="InterPro" id="IPR031686">
    <property type="entry name" value="ATP-synth_a_Xtn"/>
</dbReference>
<dbReference type="NCBIfam" id="NF003220">
    <property type="entry name" value="PRK04192.1"/>
    <property type="match status" value="1"/>
</dbReference>
<dbReference type="InterPro" id="IPR055190">
    <property type="entry name" value="ATP-synt_VA_C"/>
</dbReference>
<dbReference type="PROSITE" id="PS00152">
    <property type="entry name" value="ATPASE_ALPHA_BETA"/>
    <property type="match status" value="1"/>
</dbReference>
<dbReference type="RefSeq" id="WP_012676220.1">
    <property type="nucleotide sequence ID" value="NC_012440.1"/>
</dbReference>
<dbReference type="OrthoDB" id="9803053at2"/>
<dbReference type="eggNOG" id="COG1155">
    <property type="taxonomic scope" value="Bacteria"/>
</dbReference>
<dbReference type="Pfam" id="PF00006">
    <property type="entry name" value="ATP-synt_ab"/>
    <property type="match status" value="1"/>
</dbReference>
<dbReference type="EMBL" id="CP001230">
    <property type="protein sequence ID" value="ACO03982.1"/>
    <property type="molecule type" value="Genomic_DNA"/>
</dbReference>
<evidence type="ECO:0000256" key="1">
    <source>
        <dbReference type="ARBA" id="ARBA00008936"/>
    </source>
</evidence>
<dbReference type="Gene3D" id="3.40.50.300">
    <property type="entry name" value="P-loop containing nucleotide triphosphate hydrolases"/>
    <property type="match status" value="1"/>
</dbReference>
<keyword evidence="6 9" id="KW-0406">Ion transport</keyword>
<comment type="function">
    <text evidence="8 9">Produces ATP from ADP in the presence of a proton gradient across the membrane. The V-type alpha chain is a catalytic subunit.</text>
</comment>
<evidence type="ECO:0000313" key="12">
    <source>
        <dbReference type="Proteomes" id="UP000001366"/>
    </source>
</evidence>
<accession>C0QT21</accession>
<evidence type="ECO:0000256" key="4">
    <source>
        <dbReference type="ARBA" id="ARBA00022840"/>
    </source>
</evidence>
<evidence type="ECO:0000256" key="2">
    <source>
        <dbReference type="ARBA" id="ARBA00022448"/>
    </source>
</evidence>
<evidence type="ECO:0000256" key="5">
    <source>
        <dbReference type="ARBA" id="ARBA00022967"/>
    </source>
</evidence>
<dbReference type="InterPro" id="IPR004100">
    <property type="entry name" value="ATPase_F1/V1/A1_a/bsu_N"/>
</dbReference>
<dbReference type="Pfam" id="PF02874">
    <property type="entry name" value="ATP-synt_ab_N"/>
    <property type="match status" value="1"/>
</dbReference>
<name>C0QT21_PERMH</name>
<keyword evidence="4 9" id="KW-0067">ATP-binding</keyword>
<dbReference type="GO" id="GO:0016787">
    <property type="term" value="F:hydrolase activity"/>
    <property type="evidence" value="ECO:0007669"/>
    <property type="project" value="UniProtKB-KW"/>
</dbReference>
<dbReference type="STRING" id="123214.PERMA_0038"/>
<keyword evidence="9" id="KW-0375">Hydrogen ion transport</keyword>
<dbReference type="Gene3D" id="2.40.50.100">
    <property type="match status" value="1"/>
</dbReference>
<dbReference type="Pfam" id="PF16886">
    <property type="entry name" value="ATP-synt_ab_Xtn"/>
    <property type="match status" value="1"/>
</dbReference>
<dbReference type="Gene3D" id="2.40.30.20">
    <property type="match status" value="1"/>
</dbReference>
<keyword evidence="2 9" id="KW-0813">Transport</keyword>
<dbReference type="SMART" id="SM00382">
    <property type="entry name" value="AAA"/>
    <property type="match status" value="1"/>
</dbReference>
<evidence type="ECO:0000256" key="6">
    <source>
        <dbReference type="ARBA" id="ARBA00023065"/>
    </source>
</evidence>
<dbReference type="PaxDb" id="123214-PERMA_0038"/>
<dbReference type="InterPro" id="IPR022878">
    <property type="entry name" value="V-ATPase_asu"/>
</dbReference>
<feature type="domain" description="Rhodanese" evidence="10">
    <location>
        <begin position="303"/>
        <end position="332"/>
    </location>
</feature>
<dbReference type="AlphaFoldDB" id="C0QT21"/>
<dbReference type="InterPro" id="IPR001763">
    <property type="entry name" value="Rhodanese-like_dom"/>
</dbReference>
<dbReference type="HAMAP" id="MF_00309">
    <property type="entry name" value="ATP_synth_A_arch"/>
    <property type="match status" value="1"/>
</dbReference>
<dbReference type="InterPro" id="IPR023366">
    <property type="entry name" value="ATP_synth_asu-like_sf"/>
</dbReference>
<dbReference type="Gene3D" id="1.10.1140.10">
    <property type="entry name" value="Bovine Mitochondrial F1-atpase, Atp Synthase Beta Chain, Chain D, domain 3"/>
    <property type="match status" value="1"/>
</dbReference>
<gene>
    <name evidence="9" type="primary">atpA</name>
    <name evidence="11" type="ordered locus">PERMA_0038</name>
</gene>
<keyword evidence="12" id="KW-1185">Reference proteome</keyword>
<protein>
    <recommendedName>
        <fullName evidence="9">V-type ATP synthase alpha chain</fullName>
        <ecNumber evidence="9">7.1.2.2</ecNumber>
    </recommendedName>
    <alternativeName>
        <fullName evidence="9">V-ATPase subunit A</fullName>
    </alternativeName>
</protein>
<keyword evidence="5 9" id="KW-1278">Translocase</keyword>
<feature type="binding site" evidence="9">
    <location>
        <begin position="221"/>
        <end position="228"/>
    </location>
    <ligand>
        <name>ATP</name>
        <dbReference type="ChEBI" id="CHEBI:30616"/>
    </ligand>
</feature>
<dbReference type="InterPro" id="IPR024034">
    <property type="entry name" value="ATPase_F1/V1_b/a_C"/>
</dbReference>
<evidence type="ECO:0000259" key="10">
    <source>
        <dbReference type="PROSITE" id="PS50206"/>
    </source>
</evidence>
<dbReference type="PANTHER" id="PTHR43607">
    <property type="entry name" value="V-TYPE PROTON ATPASE CATALYTIC SUBUNIT A"/>
    <property type="match status" value="1"/>
</dbReference>